<evidence type="ECO:0000256" key="1">
    <source>
        <dbReference type="SAM" id="MobiDB-lite"/>
    </source>
</evidence>
<evidence type="ECO:0000313" key="4">
    <source>
        <dbReference type="EMBL" id="PQO30507.1"/>
    </source>
</evidence>
<feature type="region of interest" description="Disordered" evidence="1">
    <location>
        <begin position="1373"/>
        <end position="1393"/>
    </location>
</feature>
<evidence type="ECO:0000259" key="3">
    <source>
        <dbReference type="Pfam" id="PF13360"/>
    </source>
</evidence>
<keyword evidence="2" id="KW-0812">Transmembrane</keyword>
<feature type="domain" description="Pyrrolo-quinoline quinone repeat" evidence="3">
    <location>
        <begin position="1083"/>
        <end position="1331"/>
    </location>
</feature>
<keyword evidence="2" id="KW-0472">Membrane</keyword>
<dbReference type="Proteomes" id="UP000238322">
    <property type="component" value="Unassembled WGS sequence"/>
</dbReference>
<dbReference type="SUPFAM" id="SSF50998">
    <property type="entry name" value="Quinoprotein alcohol dehydrogenase-like"/>
    <property type="match status" value="1"/>
</dbReference>
<reference evidence="4 5" key="1">
    <citation type="submission" date="2018-02" db="EMBL/GenBank/DDBJ databases">
        <title>Comparative genomes isolates from brazilian mangrove.</title>
        <authorList>
            <person name="Araujo J.E."/>
            <person name="Taketani R.G."/>
            <person name="Silva M.C.P."/>
            <person name="Loureco M.V."/>
            <person name="Andreote F.D."/>
        </authorList>
    </citation>
    <scope>NUCLEOTIDE SEQUENCE [LARGE SCALE GENOMIC DNA]</scope>
    <source>
        <strain evidence="4 5">Hex-1 MGV</strain>
    </source>
</reference>
<dbReference type="EMBL" id="PUHY01000014">
    <property type="protein sequence ID" value="PQO30507.1"/>
    <property type="molecule type" value="Genomic_DNA"/>
</dbReference>
<dbReference type="Pfam" id="PF13360">
    <property type="entry name" value="PQQ_2"/>
    <property type="match status" value="1"/>
</dbReference>
<feature type="transmembrane region" description="Helical" evidence="2">
    <location>
        <begin position="81"/>
        <end position="103"/>
    </location>
</feature>
<dbReference type="RefSeq" id="WP_105332412.1">
    <property type="nucleotide sequence ID" value="NZ_PUHY01000014.1"/>
</dbReference>
<dbReference type="Gene3D" id="2.130.10.10">
    <property type="entry name" value="YVTN repeat-like/Quinoprotein amine dehydrogenase"/>
    <property type="match status" value="1"/>
</dbReference>
<feature type="compositionally biased region" description="Polar residues" evidence="1">
    <location>
        <begin position="131"/>
        <end position="149"/>
    </location>
</feature>
<proteinExistence type="predicted"/>
<dbReference type="InterPro" id="IPR015943">
    <property type="entry name" value="WD40/YVTN_repeat-like_dom_sf"/>
</dbReference>
<protein>
    <recommendedName>
        <fullName evidence="3">Pyrrolo-quinoline quinone repeat domain-containing protein</fullName>
    </recommendedName>
</protein>
<dbReference type="InterPro" id="IPR002372">
    <property type="entry name" value="PQQ_rpt_dom"/>
</dbReference>
<evidence type="ECO:0000313" key="5">
    <source>
        <dbReference type="Proteomes" id="UP000238322"/>
    </source>
</evidence>
<name>A0A2S8FEE0_9BACT</name>
<comment type="caution">
    <text evidence="4">The sequence shown here is derived from an EMBL/GenBank/DDBJ whole genome shotgun (WGS) entry which is preliminary data.</text>
</comment>
<sequence>MNDQQLIELVQESPIEDFTLSQIQLLRERIAESPELRDALADRLRMDHHLADALGTSDDTSDQFVQTLLRRKQRLIARSRWTIGLGLALLIAVGITVASILPFSGKPTGNNEVAQKETPPTPDPVVESPLATENATDSSTKVITDTASSSEEKTQEESPAVEVVAEPDGSLPPAPLPADMAESLPADELTVPAIDPISFAHLTSLPDAGRYDSLTRSQFDQWFVRADESLPGEIEEFRDGDHPQVRFKGWFRLRGPLPSGTALRFVASDLDKLQFHFYNGDEGVTVVKYRHDYNPWYAYSMKRGEDGIQPRDFALEANDGYREHRGNARHYQPVAIYFDDTTSELVIYRGDAEVIRTPLTATPDQIYVAGESIIRQMNLWPLSNVPKSPAPEYPAQVTIDKPAELPWEEKLAQNATLERNADGSISFMVNSPDNNSWACVPIPGYGIRMVDLELTEIDPSFAIFLTRHDKPKEEGKPREIPPPRDAIVLGRNRRSENLYARFSYVFDGKMETDRDLKEYPSTEVRDHVWLRLFQGGGQVKGWISRDGIHWALLSSEANNAKEYYDYLGIGAARVEGERRLTISKIIVRELPTLTGLFTESHWREVDQIPWKQLENSPRRTDTYTLDDGSQQAPDLASALRRYTAKDLPLEGMIELCEEAMHGKPLAEQKAILTEVLALTKTWPLDYHQKRFLTWSRDRLSDIFTDQLYTPERQDNAAFRRELFNLPSINRDSQEYLSREQVNAELLAAIEQQRWNDVLFGCETIQRYYHYDRNRARRDFPILNWAGGIAIRYTGRLVDSQEYLTEGRLASLLVEDLSKEAYNISADLNAALESGAIADACRLITQIPESAVQGLAPSGSDPDHFFSVPAAIQMAVQNNQQLRQQMQSEHSDLAQLRLNAAIQRGDRKVIELVTLQFFDTDAAAQAHLWLGDQATAAGNFATSLQHYLKAARSADEELRTEVDARIMMLGHIPPDHHEILTGEIDLGSTKLPAKSLVEETEVLRASIPTSDAVQTADTSATTSPAWSDQAWQPMEIMWSGVWGNGKDKPPTAIREEKVDWRRRDMGISVHDDHAYVCNRFKLIKIDLNDGTVLWQQAERDNGRGKAHDYPFTRSVPLVVGDLVLCRMLQEKGFALNAFDRATGEPRWASNLDGQMVLATDPIAVQGRVLIVTLKELAQSTHVVRLSHVDLATGEFVESSNLFRIRDTWFDRGIGKIVQHQEQLLIDLGGVLASCDISGYLQWVRKQLTFPQSIDNRWAHQDLSDLVIVGNRGVSFHAGSMRMECFDIATGLLHWTKPAVDVHRIARLDDQNLLVENAQAWQQLAMEDGQVRQQIQKPENLLYGFRAADGMIAFVHQPPLEKDAQSSLATKRFPWSGEAPTTLQNRELPGDQTPGVGPSFYGAGHWYLWYSDDESSDNRELLLVP</sequence>
<dbReference type="InterPro" id="IPR011047">
    <property type="entry name" value="Quinoprotein_ADH-like_sf"/>
</dbReference>
<feature type="compositionally biased region" description="Low complexity" evidence="1">
    <location>
        <begin position="157"/>
        <end position="167"/>
    </location>
</feature>
<accession>A0A2S8FEE0</accession>
<feature type="region of interest" description="Disordered" evidence="1">
    <location>
        <begin position="110"/>
        <end position="175"/>
    </location>
</feature>
<organism evidence="4 5">
    <name type="scientific">Blastopirellula marina</name>
    <dbReference type="NCBI Taxonomy" id="124"/>
    <lineage>
        <taxon>Bacteria</taxon>
        <taxon>Pseudomonadati</taxon>
        <taxon>Planctomycetota</taxon>
        <taxon>Planctomycetia</taxon>
        <taxon>Pirellulales</taxon>
        <taxon>Pirellulaceae</taxon>
        <taxon>Blastopirellula</taxon>
    </lineage>
</organism>
<keyword evidence="2" id="KW-1133">Transmembrane helix</keyword>
<dbReference type="OrthoDB" id="207125at2"/>
<evidence type="ECO:0000256" key="2">
    <source>
        <dbReference type="SAM" id="Phobius"/>
    </source>
</evidence>
<gene>
    <name evidence="4" type="ORF">C5Y83_24420</name>
</gene>